<feature type="compositionally biased region" description="Polar residues" evidence="1">
    <location>
        <begin position="116"/>
        <end position="141"/>
    </location>
</feature>
<organism evidence="2">
    <name type="scientific">uncultured virus</name>
    <dbReference type="NCBI Taxonomy" id="340016"/>
    <lineage>
        <taxon>Viruses</taxon>
        <taxon>environmental samples</taxon>
    </lineage>
</organism>
<sequence length="321" mass="32737">MSANSNALLFKLLDAATQGQPPDEPENQIALLTEILENVKNADTLTDDLDLGGNDLTDSTQDTVDSEQNIRVTNSSDLSYGRNNGTLGTNSQAIGINARANNPFTTATGFRAAASNDGSNTTATGNNAARSNTGGKTTATGADSAEGNTGNNTTATGFRAAEGNTGNNTTATGFRAAASNDGRFTTATGFDAARFNTGNDTTATGFDAARSSTGNDTTATGHKAAEENTGNRTTATGVAAARGDGLADPTTMGDDNIGIGVDAIRNNQASGLIAIGQEAGINAQQDDQLIITDRNGNRRMVMDLTNGDLKIDGSLTQNANL</sequence>
<dbReference type="EMBL" id="GU735169">
    <property type="protein sequence ID" value="ADE29188.1"/>
    <property type="molecule type" value="Genomic_DNA"/>
</dbReference>
<proteinExistence type="predicted"/>
<feature type="region of interest" description="Disordered" evidence="1">
    <location>
        <begin position="204"/>
        <end position="227"/>
    </location>
</feature>
<protein>
    <submittedName>
        <fullName evidence="2">Uncharacterized protein</fullName>
    </submittedName>
</protein>
<feature type="region of interest" description="Disordered" evidence="1">
    <location>
        <begin position="111"/>
        <end position="174"/>
    </location>
</feature>
<name>D5L2C9_9VIRU</name>
<dbReference type="InterPro" id="IPR011049">
    <property type="entry name" value="Serralysin-like_metalloprot_C"/>
</dbReference>
<evidence type="ECO:0000256" key="1">
    <source>
        <dbReference type="SAM" id="MobiDB-lite"/>
    </source>
</evidence>
<reference evidence="2" key="1">
    <citation type="journal article" date="2010" name="Environ. Microbiol.">
        <title>The metavirome of a hypersaline environment.</title>
        <authorList>
            <person name="Santos F."/>
            <person name="Yarza P."/>
            <person name="Parro V."/>
            <person name="Briones C."/>
            <person name="Anton J."/>
        </authorList>
    </citation>
    <scope>NUCLEOTIDE SEQUENCE</scope>
</reference>
<dbReference type="SUPFAM" id="SSF101967">
    <property type="entry name" value="Adhesin YadA, collagen-binding domain"/>
    <property type="match status" value="1"/>
</dbReference>
<feature type="compositionally biased region" description="Polar residues" evidence="1">
    <location>
        <begin position="204"/>
        <end position="220"/>
    </location>
</feature>
<accession>D5L2C9</accession>
<evidence type="ECO:0000313" key="2">
    <source>
        <dbReference type="EMBL" id="ADE29188.1"/>
    </source>
</evidence>
<feature type="compositionally biased region" description="Low complexity" evidence="1">
    <location>
        <begin position="147"/>
        <end position="174"/>
    </location>
</feature>